<evidence type="ECO:0000313" key="1">
    <source>
        <dbReference type="EMBL" id="RTQ51507.1"/>
    </source>
</evidence>
<dbReference type="OrthoDB" id="887030at2"/>
<gene>
    <name evidence="1" type="ORF">EJV47_06820</name>
</gene>
<organism evidence="1 2">
    <name type="scientific">Hymenobacter gummosus</name>
    <dbReference type="NCBI Taxonomy" id="1776032"/>
    <lineage>
        <taxon>Bacteria</taxon>
        <taxon>Pseudomonadati</taxon>
        <taxon>Bacteroidota</taxon>
        <taxon>Cytophagia</taxon>
        <taxon>Cytophagales</taxon>
        <taxon>Hymenobacteraceae</taxon>
        <taxon>Hymenobacter</taxon>
    </lineage>
</organism>
<dbReference type="PROSITE" id="PS51257">
    <property type="entry name" value="PROKAR_LIPOPROTEIN"/>
    <property type="match status" value="1"/>
</dbReference>
<keyword evidence="2" id="KW-1185">Reference proteome</keyword>
<protein>
    <submittedName>
        <fullName evidence="1">Uncharacterized protein</fullName>
    </submittedName>
</protein>
<dbReference type="Proteomes" id="UP000282184">
    <property type="component" value="Unassembled WGS sequence"/>
</dbReference>
<reference evidence="1 2" key="1">
    <citation type="submission" date="2018-12" db="EMBL/GenBank/DDBJ databases">
        <title>Hymenobacter gummosus sp. nov., isolated from a spring.</title>
        <authorList>
            <person name="Nie L."/>
        </authorList>
    </citation>
    <scope>NUCLEOTIDE SEQUENCE [LARGE SCALE GENOMIC DNA]</scope>
    <source>
        <strain evidence="1 2">KCTC 52166</strain>
    </source>
</reference>
<dbReference type="RefSeq" id="WP_126692399.1">
    <property type="nucleotide sequence ID" value="NZ_RXOF01000003.1"/>
</dbReference>
<sequence length="160" mass="17959">MPAIFRRFPVVLTGLLLSACSGGYRSGADLSADELSQLQRLGVLASGETIRLFDSQDGFGRVRLAGNFFTDRRLAAYWIDQYHPSRTGIHSAFYPAIDTIYFVPAQPAQFNAAFLEVRRRDGQRFNVYVGTDSTNAQHFFRAAFAEWQRHKSARPVPGSH</sequence>
<name>A0A431U646_9BACT</name>
<evidence type="ECO:0000313" key="2">
    <source>
        <dbReference type="Proteomes" id="UP000282184"/>
    </source>
</evidence>
<proteinExistence type="predicted"/>
<accession>A0A431U646</accession>
<comment type="caution">
    <text evidence="1">The sequence shown here is derived from an EMBL/GenBank/DDBJ whole genome shotgun (WGS) entry which is preliminary data.</text>
</comment>
<dbReference type="EMBL" id="RXOF01000003">
    <property type="protein sequence ID" value="RTQ51507.1"/>
    <property type="molecule type" value="Genomic_DNA"/>
</dbReference>
<dbReference type="AlphaFoldDB" id="A0A431U646"/>